<keyword evidence="2 6" id="KW-1133">Transmembrane helix</keyword>
<dbReference type="SMART" id="SM00283">
    <property type="entry name" value="MA"/>
    <property type="match status" value="1"/>
</dbReference>
<evidence type="ECO:0000256" key="3">
    <source>
        <dbReference type="ARBA" id="ARBA00023224"/>
    </source>
</evidence>
<proteinExistence type="inferred from homology"/>
<evidence type="ECO:0000256" key="1">
    <source>
        <dbReference type="ARBA" id="ARBA00022692"/>
    </source>
</evidence>
<dbReference type="SMART" id="SM00304">
    <property type="entry name" value="HAMP"/>
    <property type="match status" value="1"/>
</dbReference>
<protein>
    <recommendedName>
        <fullName evidence="11">Methyl-accepting chemotaxis protein</fullName>
    </recommendedName>
</protein>
<dbReference type="AlphaFoldDB" id="A0A9W6KW47"/>
<dbReference type="PANTHER" id="PTHR32089">
    <property type="entry name" value="METHYL-ACCEPTING CHEMOTAXIS PROTEIN MCPB"/>
    <property type="match status" value="1"/>
</dbReference>
<comment type="similarity">
    <text evidence="4">Belongs to the methyl-accepting chemotaxis (MCP) protein family.</text>
</comment>
<dbReference type="PANTHER" id="PTHR32089:SF112">
    <property type="entry name" value="LYSOZYME-LIKE PROTEIN-RELATED"/>
    <property type="match status" value="1"/>
</dbReference>
<dbReference type="CDD" id="cd06225">
    <property type="entry name" value="HAMP"/>
    <property type="match status" value="1"/>
</dbReference>
<organism evidence="9 10">
    <name type="scientific">Dactylosporangium matsuzakiense</name>
    <dbReference type="NCBI Taxonomy" id="53360"/>
    <lineage>
        <taxon>Bacteria</taxon>
        <taxon>Bacillati</taxon>
        <taxon>Actinomycetota</taxon>
        <taxon>Actinomycetes</taxon>
        <taxon>Micromonosporales</taxon>
        <taxon>Micromonosporaceae</taxon>
        <taxon>Dactylosporangium</taxon>
    </lineage>
</organism>
<evidence type="ECO:0008006" key="11">
    <source>
        <dbReference type="Google" id="ProtNLM"/>
    </source>
</evidence>
<accession>A0A9W6KW47</accession>
<dbReference type="Proteomes" id="UP001143480">
    <property type="component" value="Unassembled WGS sequence"/>
</dbReference>
<feature type="domain" description="HAMP" evidence="8">
    <location>
        <begin position="205"/>
        <end position="257"/>
    </location>
</feature>
<evidence type="ECO:0000259" key="8">
    <source>
        <dbReference type="PROSITE" id="PS50885"/>
    </source>
</evidence>
<dbReference type="GO" id="GO:0007165">
    <property type="term" value="P:signal transduction"/>
    <property type="evidence" value="ECO:0007669"/>
    <property type="project" value="UniProtKB-KW"/>
</dbReference>
<feature type="transmembrane region" description="Helical" evidence="6">
    <location>
        <begin position="180"/>
        <end position="204"/>
    </location>
</feature>
<evidence type="ECO:0000256" key="2">
    <source>
        <dbReference type="ARBA" id="ARBA00022989"/>
    </source>
</evidence>
<name>A0A9W6KW47_9ACTN</name>
<keyword evidence="6" id="KW-0472">Membrane</keyword>
<dbReference type="Pfam" id="PF00015">
    <property type="entry name" value="MCPsignal"/>
    <property type="match status" value="1"/>
</dbReference>
<feature type="domain" description="Methyl-accepting transducer" evidence="7">
    <location>
        <begin position="262"/>
        <end position="491"/>
    </location>
</feature>
<dbReference type="InterPro" id="IPR003660">
    <property type="entry name" value="HAMP_dom"/>
</dbReference>
<dbReference type="PROSITE" id="PS50111">
    <property type="entry name" value="CHEMOTAXIS_TRANSDUC_2"/>
    <property type="match status" value="1"/>
</dbReference>
<reference evidence="9" key="1">
    <citation type="journal article" date="2014" name="Int. J. Syst. Evol. Microbiol.">
        <title>Complete genome sequence of Corynebacterium casei LMG S-19264T (=DSM 44701T), isolated from a smear-ripened cheese.</title>
        <authorList>
            <consortium name="US DOE Joint Genome Institute (JGI-PGF)"/>
            <person name="Walter F."/>
            <person name="Albersmeier A."/>
            <person name="Kalinowski J."/>
            <person name="Ruckert C."/>
        </authorList>
    </citation>
    <scope>NUCLEOTIDE SEQUENCE</scope>
    <source>
        <strain evidence="9">VKM Ac-1321</strain>
    </source>
</reference>
<evidence type="ECO:0000259" key="7">
    <source>
        <dbReference type="PROSITE" id="PS50111"/>
    </source>
</evidence>
<dbReference type="GO" id="GO:0016020">
    <property type="term" value="C:membrane"/>
    <property type="evidence" value="ECO:0007669"/>
    <property type="project" value="InterPro"/>
</dbReference>
<evidence type="ECO:0000256" key="5">
    <source>
        <dbReference type="PROSITE-ProRule" id="PRU00284"/>
    </source>
</evidence>
<reference evidence="9" key="2">
    <citation type="submission" date="2023-01" db="EMBL/GenBank/DDBJ databases">
        <authorList>
            <person name="Sun Q."/>
            <person name="Evtushenko L."/>
        </authorList>
    </citation>
    <scope>NUCLEOTIDE SEQUENCE</scope>
    <source>
        <strain evidence="9">VKM Ac-1321</strain>
    </source>
</reference>
<keyword evidence="3 5" id="KW-0807">Transducer</keyword>
<dbReference type="Gene3D" id="1.10.287.950">
    <property type="entry name" value="Methyl-accepting chemotaxis protein"/>
    <property type="match status" value="1"/>
</dbReference>
<dbReference type="PROSITE" id="PS50885">
    <property type="entry name" value="HAMP"/>
    <property type="match status" value="1"/>
</dbReference>
<dbReference type="Pfam" id="PF00672">
    <property type="entry name" value="HAMP"/>
    <property type="match status" value="1"/>
</dbReference>
<dbReference type="EMBL" id="BSFP01000194">
    <property type="protein sequence ID" value="GLL08768.1"/>
    <property type="molecule type" value="Genomic_DNA"/>
</dbReference>
<evidence type="ECO:0000313" key="10">
    <source>
        <dbReference type="Proteomes" id="UP001143480"/>
    </source>
</evidence>
<keyword evidence="10" id="KW-1185">Reference proteome</keyword>
<gene>
    <name evidence="9" type="ORF">GCM10017581_105400</name>
</gene>
<sequence>MKVTVARKLAALIVLAAAGVAATAIVLGVLLSGLAGRFTEVATQDHPSVRAALEMEVAKTGQADDLGSYVATGDRQFVTEWTDDHTEFTKWLAAYRGLDVTPREVEVLDDVTSADSTYQTEGQKVVAMVAAGQTAAATKASNDVLGPLEDRIFKGLTELEDSNTATIADATAAGKRQVTWANWLAVLIPLGVVALVSVLGLVIARGIVRPLRSAVAALDRVASGDLTGTVAVRGNDELADMGHALNRATTAMRETVDALGATATSLTDTAGDLSRSAGETATSAENATQQARTTASAAEEVSAGVSTVATASEEMTAAIAEIAQNASRAALVATSAVDTAERTSGTVQLLGVASNEIAEVLKTITNIAAQTNLLALNATIEAARAGESGKGFAVVAGEVKDLAQETARATDDIARRIEAISTHSGATIAAIDQISRIIDEINAYQATIASAVEEQTATTEEINRSVTEAAAGTQVIASNVTHLATTARAVTDAASASQQAASSLSQTADRLRVLVARFSV</sequence>
<keyword evidence="1 6" id="KW-0812">Transmembrane</keyword>
<dbReference type="SUPFAM" id="SSF58104">
    <property type="entry name" value="Methyl-accepting chemotaxis protein (MCP) signaling domain"/>
    <property type="match status" value="1"/>
</dbReference>
<evidence type="ECO:0000313" key="9">
    <source>
        <dbReference type="EMBL" id="GLL08768.1"/>
    </source>
</evidence>
<comment type="caution">
    <text evidence="9">The sequence shown here is derived from an EMBL/GenBank/DDBJ whole genome shotgun (WGS) entry which is preliminary data.</text>
</comment>
<evidence type="ECO:0000256" key="4">
    <source>
        <dbReference type="ARBA" id="ARBA00029447"/>
    </source>
</evidence>
<evidence type="ECO:0000256" key="6">
    <source>
        <dbReference type="SAM" id="Phobius"/>
    </source>
</evidence>
<dbReference type="InterPro" id="IPR004089">
    <property type="entry name" value="MCPsignal_dom"/>
</dbReference>